<evidence type="ECO:0000313" key="3">
    <source>
        <dbReference type="Proteomes" id="UP001138681"/>
    </source>
</evidence>
<comment type="caution">
    <text evidence="2">The sequence shown here is derived from an EMBL/GenBank/DDBJ whole genome shotgun (WGS) entry which is preliminary data.</text>
</comment>
<gene>
    <name evidence="2" type="ORF">KCG46_05770</name>
</gene>
<feature type="region of interest" description="Disordered" evidence="1">
    <location>
        <begin position="214"/>
        <end position="236"/>
    </location>
</feature>
<dbReference type="Proteomes" id="UP001138681">
    <property type="component" value="Unassembled WGS sequence"/>
</dbReference>
<evidence type="ECO:0000313" key="2">
    <source>
        <dbReference type="EMBL" id="MBV7259084.1"/>
    </source>
</evidence>
<dbReference type="RefSeq" id="WP_218404326.1">
    <property type="nucleotide sequence ID" value="NZ_JAGSPC010000001.1"/>
</dbReference>
<proteinExistence type="predicted"/>
<sequence length="335" mass="36497">MKSFAKRIIGLSVSASVIGAGVLAMPSSGERPLEGPTLFAANDLQQAGRVTLSPAFSPDGGTIFFTQADCDRIWNCPQLLMRSSRTSSGWSHPQIVKLPQEARADWPSVSPDGGTLYFSWAPKRARHAGEGVDVDFDLFRLDLTDPSAAPEALDEPDINRIRGGAIAKTRYVNNETAPVITHNGDLYFWSERLDGAGLRDIYVARSDGDGGFKRPEILPDPINNDGENDGSWVSPDGRLMLLTTSKRGTREPGNLHVSTLKDGRWSTPRVLGDSVNSRHSDFAGRVTPDGKTLVFTSDRPVDGGEAGLYQIWQVPVAEIPELVEAIESVRDREQQ</sequence>
<dbReference type="InterPro" id="IPR011659">
    <property type="entry name" value="WD40"/>
</dbReference>
<dbReference type="Pfam" id="PF07676">
    <property type="entry name" value="PD40"/>
    <property type="match status" value="3"/>
</dbReference>
<keyword evidence="3" id="KW-1185">Reference proteome</keyword>
<organism evidence="2 3">
    <name type="scientific">Erythrobacter crassostreae</name>
    <dbReference type="NCBI Taxonomy" id="2828328"/>
    <lineage>
        <taxon>Bacteria</taxon>
        <taxon>Pseudomonadati</taxon>
        <taxon>Pseudomonadota</taxon>
        <taxon>Alphaproteobacteria</taxon>
        <taxon>Sphingomonadales</taxon>
        <taxon>Erythrobacteraceae</taxon>
        <taxon>Erythrobacter/Porphyrobacter group</taxon>
        <taxon>Erythrobacter</taxon>
    </lineage>
</organism>
<dbReference type="EMBL" id="JAGSPC010000001">
    <property type="protein sequence ID" value="MBV7259084.1"/>
    <property type="molecule type" value="Genomic_DNA"/>
</dbReference>
<protein>
    <submittedName>
        <fullName evidence="2">PD40 domain-containing protein</fullName>
    </submittedName>
</protein>
<accession>A0A9X1F3K1</accession>
<dbReference type="AlphaFoldDB" id="A0A9X1F3K1"/>
<reference evidence="2" key="1">
    <citation type="submission" date="2021-04" db="EMBL/GenBank/DDBJ databases">
        <authorList>
            <person name="Pira H."/>
            <person name="Risdian C."/>
            <person name="Wink J."/>
        </authorList>
    </citation>
    <scope>NUCLEOTIDE SEQUENCE</scope>
    <source>
        <strain evidence="2">WH158</strain>
    </source>
</reference>
<evidence type="ECO:0000256" key="1">
    <source>
        <dbReference type="SAM" id="MobiDB-lite"/>
    </source>
</evidence>
<name>A0A9X1F3K1_9SPHN</name>